<organism evidence="2 3">
    <name type="scientific">Streptomyces bottropensis ATCC 25435</name>
    <dbReference type="NCBI Taxonomy" id="1054862"/>
    <lineage>
        <taxon>Bacteria</taxon>
        <taxon>Bacillati</taxon>
        <taxon>Actinomycetota</taxon>
        <taxon>Actinomycetes</taxon>
        <taxon>Kitasatosporales</taxon>
        <taxon>Streptomycetaceae</taxon>
        <taxon>Streptomyces</taxon>
    </lineage>
</organism>
<protein>
    <submittedName>
        <fullName evidence="2">Uncharacterized protein</fullName>
    </submittedName>
</protein>
<evidence type="ECO:0000313" key="2">
    <source>
        <dbReference type="EMBL" id="EMF57531.1"/>
    </source>
</evidence>
<dbReference type="Proteomes" id="UP000030760">
    <property type="component" value="Unassembled WGS sequence"/>
</dbReference>
<feature type="region of interest" description="Disordered" evidence="1">
    <location>
        <begin position="1"/>
        <end position="35"/>
    </location>
</feature>
<dbReference type="EMBL" id="KB405056">
    <property type="protein sequence ID" value="EMF57531.1"/>
    <property type="molecule type" value="Genomic_DNA"/>
</dbReference>
<proteinExistence type="predicted"/>
<reference evidence="3" key="1">
    <citation type="journal article" date="2013" name="Genome Announc.">
        <title>Draft Genome Sequence of Streptomyces bottropensis ATCC 25435, a Bottromycin-Producing Actinomycete.</title>
        <authorList>
            <person name="Zhang H."/>
            <person name="Zhou W."/>
            <person name="Zhuang Y."/>
            <person name="Liang X."/>
            <person name="Liu T."/>
        </authorList>
    </citation>
    <scope>NUCLEOTIDE SEQUENCE [LARGE SCALE GENOMIC DNA]</scope>
    <source>
        <strain evidence="3">ATCC 25435</strain>
    </source>
</reference>
<evidence type="ECO:0000256" key="1">
    <source>
        <dbReference type="SAM" id="MobiDB-lite"/>
    </source>
</evidence>
<dbReference type="AlphaFoldDB" id="M3EM51"/>
<gene>
    <name evidence="2" type="ORF">SBD_0203</name>
</gene>
<accession>M3EM51</accession>
<name>M3EM51_9ACTN</name>
<evidence type="ECO:0000313" key="3">
    <source>
        <dbReference type="Proteomes" id="UP000030760"/>
    </source>
</evidence>
<sequence>MPRYGDRPPPRHGRPRSVDRLPKLGPAPDGSLGEARQVHLTGVLGGDRGVDLADERAGCCRRSGRTST</sequence>